<dbReference type="Proteomes" id="UP001521209">
    <property type="component" value="Unassembled WGS sequence"/>
</dbReference>
<proteinExistence type="predicted"/>
<evidence type="ECO:0008006" key="3">
    <source>
        <dbReference type="Google" id="ProtNLM"/>
    </source>
</evidence>
<keyword evidence="2" id="KW-1185">Reference proteome</keyword>
<dbReference type="InterPro" id="IPR027417">
    <property type="entry name" value="P-loop_NTPase"/>
</dbReference>
<name>A0ABS9E2D7_9PROT</name>
<accession>A0ABS9E2D7</accession>
<organism evidence="1 2">
    <name type="scientific">Acidiphilium iwatense</name>
    <dbReference type="NCBI Taxonomy" id="768198"/>
    <lineage>
        <taxon>Bacteria</taxon>
        <taxon>Pseudomonadati</taxon>
        <taxon>Pseudomonadota</taxon>
        <taxon>Alphaproteobacteria</taxon>
        <taxon>Acetobacterales</taxon>
        <taxon>Acidocellaceae</taxon>
        <taxon>Acidiphilium</taxon>
    </lineage>
</organism>
<gene>
    <name evidence="1" type="ORF">L2A60_13830</name>
</gene>
<comment type="caution">
    <text evidence="1">The sequence shown here is derived from an EMBL/GenBank/DDBJ whole genome shotgun (WGS) entry which is preliminary data.</text>
</comment>
<evidence type="ECO:0000313" key="2">
    <source>
        <dbReference type="Proteomes" id="UP001521209"/>
    </source>
</evidence>
<evidence type="ECO:0000313" key="1">
    <source>
        <dbReference type="EMBL" id="MCF3947759.1"/>
    </source>
</evidence>
<dbReference type="Pfam" id="PF03237">
    <property type="entry name" value="Terminase_6N"/>
    <property type="match status" value="1"/>
</dbReference>
<protein>
    <recommendedName>
        <fullName evidence="3">Terminase</fullName>
    </recommendedName>
</protein>
<dbReference type="Gene3D" id="3.30.420.240">
    <property type="match status" value="1"/>
</dbReference>
<reference evidence="1 2" key="1">
    <citation type="submission" date="2022-01" db="EMBL/GenBank/DDBJ databases">
        <authorList>
            <person name="Won M."/>
            <person name="Kim S.-J."/>
            <person name="Kwon S.-W."/>
        </authorList>
    </citation>
    <scope>NUCLEOTIDE SEQUENCE [LARGE SCALE GENOMIC DNA]</scope>
    <source>
        <strain evidence="1 2">KCTC 23505</strain>
    </source>
</reference>
<sequence length="432" mass="47810">MTDDERARFREVAERDPPKRRVRELWVIAGRRSGKDSVAAAIATVAAMGEYRAHLRPGERASIMCLASDRGQSKIVHRYILGNFTTVPLLSPLIERSTEETIELSNRVEVIVSTNSYRAVRGRSIVCAIFDEVAFWRDEASATPDIETYNAIEPSLVTLPGSMLIGISSPYRRSGLLFERWQRFYGTDDDDILVVRGPSKLFNPTLPQSIIDRALERDPEAAAAEWLAEWRSDIADFVSREVVDAVVAHGVFERSPGPGVTYCGFVDPSGGSSDAMTLGIAHLDRDGIAILDAIREVRPPFSPESVVTDFSTLLKGYGITTVYGDRYAGEWPRERFALQGIRYATADKPKNDLYRDALPLLNSAKVQLLDHTRLAAQLCALERRTSRGGRDSIDHPPGGHDDVANAAMGALLHAKVKPPQPARMVRLNIMAR</sequence>
<dbReference type="Gene3D" id="3.40.50.300">
    <property type="entry name" value="P-loop containing nucleotide triphosphate hydrolases"/>
    <property type="match status" value="1"/>
</dbReference>
<dbReference type="EMBL" id="JAKGBZ010000030">
    <property type="protein sequence ID" value="MCF3947759.1"/>
    <property type="molecule type" value="Genomic_DNA"/>
</dbReference>